<evidence type="ECO:0000256" key="2">
    <source>
        <dbReference type="ARBA" id="ARBA00022705"/>
    </source>
</evidence>
<dbReference type="PANTHER" id="PTHR10133:SF27">
    <property type="entry name" value="DNA POLYMERASE NU"/>
    <property type="match status" value="1"/>
</dbReference>
<gene>
    <name evidence="5" type="ORF">SAMN05661086_03243</name>
</gene>
<comment type="catalytic activity">
    <reaction evidence="3">
        <text>DNA(n) + a 2'-deoxyribonucleoside 5'-triphosphate = DNA(n+1) + diphosphate</text>
        <dbReference type="Rhea" id="RHEA:22508"/>
        <dbReference type="Rhea" id="RHEA-COMP:17339"/>
        <dbReference type="Rhea" id="RHEA-COMP:17340"/>
        <dbReference type="ChEBI" id="CHEBI:33019"/>
        <dbReference type="ChEBI" id="CHEBI:61560"/>
        <dbReference type="ChEBI" id="CHEBI:173112"/>
        <dbReference type="EC" id="2.7.7.7"/>
    </reaction>
</comment>
<evidence type="ECO:0000313" key="6">
    <source>
        <dbReference type="Proteomes" id="UP000199659"/>
    </source>
</evidence>
<dbReference type="InterPro" id="IPR043502">
    <property type="entry name" value="DNA/RNA_pol_sf"/>
</dbReference>
<dbReference type="OrthoDB" id="9764911at2"/>
<dbReference type="EC" id="2.7.7.7" evidence="1"/>
<evidence type="ECO:0000313" key="5">
    <source>
        <dbReference type="EMBL" id="SFS01587.1"/>
    </source>
</evidence>
<dbReference type="AlphaFoldDB" id="A0A1I6LDS7"/>
<keyword evidence="6" id="KW-1185">Reference proteome</keyword>
<dbReference type="Proteomes" id="UP000199659">
    <property type="component" value="Unassembled WGS sequence"/>
</dbReference>
<name>A0A1I6LDS7_9FIRM</name>
<dbReference type="RefSeq" id="WP_092563113.1">
    <property type="nucleotide sequence ID" value="NZ_FOYZ01000015.1"/>
</dbReference>
<dbReference type="STRING" id="37658.SAMN05661086_03243"/>
<dbReference type="GO" id="GO:0006261">
    <property type="term" value="P:DNA-templated DNA replication"/>
    <property type="evidence" value="ECO:0007669"/>
    <property type="project" value="InterPro"/>
</dbReference>
<accession>A0A1I6LDS7</accession>
<protein>
    <recommendedName>
        <fullName evidence="1">DNA-directed DNA polymerase</fullName>
        <ecNumber evidence="1">2.7.7.7</ecNumber>
    </recommendedName>
</protein>
<dbReference type="GO" id="GO:0003887">
    <property type="term" value="F:DNA-directed DNA polymerase activity"/>
    <property type="evidence" value="ECO:0007669"/>
    <property type="project" value="UniProtKB-EC"/>
</dbReference>
<dbReference type="Pfam" id="PF00476">
    <property type="entry name" value="DNA_pol_A"/>
    <property type="match status" value="1"/>
</dbReference>
<dbReference type="SUPFAM" id="SSF56672">
    <property type="entry name" value="DNA/RNA polymerases"/>
    <property type="match status" value="1"/>
</dbReference>
<dbReference type="GO" id="GO:0003677">
    <property type="term" value="F:DNA binding"/>
    <property type="evidence" value="ECO:0007669"/>
    <property type="project" value="InterPro"/>
</dbReference>
<organism evidence="5 6">
    <name type="scientific">Anaeromicropila populeti</name>
    <dbReference type="NCBI Taxonomy" id="37658"/>
    <lineage>
        <taxon>Bacteria</taxon>
        <taxon>Bacillati</taxon>
        <taxon>Bacillota</taxon>
        <taxon>Clostridia</taxon>
        <taxon>Lachnospirales</taxon>
        <taxon>Lachnospiraceae</taxon>
        <taxon>Anaeromicropila</taxon>
    </lineage>
</organism>
<dbReference type="InterPro" id="IPR002298">
    <property type="entry name" value="DNA_polymerase_A"/>
</dbReference>
<evidence type="ECO:0000256" key="3">
    <source>
        <dbReference type="ARBA" id="ARBA00049244"/>
    </source>
</evidence>
<dbReference type="PANTHER" id="PTHR10133">
    <property type="entry name" value="DNA POLYMERASE I"/>
    <property type="match status" value="1"/>
</dbReference>
<dbReference type="GO" id="GO:0006302">
    <property type="term" value="P:double-strand break repair"/>
    <property type="evidence" value="ECO:0007669"/>
    <property type="project" value="TreeGrafter"/>
</dbReference>
<dbReference type="InterPro" id="IPR012337">
    <property type="entry name" value="RNaseH-like_sf"/>
</dbReference>
<feature type="domain" description="DNA-directed DNA polymerase family A palm" evidence="4">
    <location>
        <begin position="371"/>
        <end position="615"/>
    </location>
</feature>
<evidence type="ECO:0000259" key="4">
    <source>
        <dbReference type="SMART" id="SM00482"/>
    </source>
</evidence>
<evidence type="ECO:0000256" key="1">
    <source>
        <dbReference type="ARBA" id="ARBA00012417"/>
    </source>
</evidence>
<dbReference type="CDD" id="cd08642">
    <property type="entry name" value="DNA_pol_A_pol_I_A"/>
    <property type="match status" value="1"/>
</dbReference>
<sequence>METEKPKVLSIDIECFSDVDLVSCGVYRYVESKAFEILLFAYSVDEEETQLIDLKRGERLPQEIMKLLADNTVRKTAFHSNFERTCINQYFGFSLQPEAWYCTAVQASLLALPLSLEGVGEVLNLDKKKLSEGKELIRYFCCPCKPTKGNQGRTRNLPEDAPEKWELFKRYCIRDVDVEKQIRKKLEKFPISEQEQRLYCLDQRINDRGIQVDNQLVKQAMVCDRLYKEAAVKKAQELSGLDNPNSVSQLKEWLFQKGIIVDSLSKEKVQELMKHTTGEVLELLQLRRSMAKTSVKKYEAIDRVVCSDGRVRGVLQFYGANRTGRWAGRLVQIHNLVRNSIENLELARSLLTRGCYEAMELLYESTPHLLSELIRTAFIPREGYRFIISDFSAIEARVLAWMAGESWRIAVFQTHGKIYEASASAMFHVPIEEIGKTSPLRQKGKIAELALGYGGAVGALLTMGALEMGLKEEELPSLVTTWRNANPHITHFWWAVDAAAIAAVKNKEPTRVGRIGFHYQSGILFITLPSGRKLSYIKPRIGINQFGREALTYEGIGESKKWIRIKTYGPKLVENMVQAISRDILAEAMLRLEQKGFAIVCHVHDEVVLEVPIGTSSVEEVNDIMAVSPDWAEGLFLKAAGFESLFYKKD</sequence>
<dbReference type="InterPro" id="IPR001098">
    <property type="entry name" value="DNA-dir_DNA_pol_A_palm_dom"/>
</dbReference>
<reference evidence="5 6" key="1">
    <citation type="submission" date="2016-10" db="EMBL/GenBank/DDBJ databases">
        <authorList>
            <person name="de Groot N.N."/>
        </authorList>
    </citation>
    <scope>NUCLEOTIDE SEQUENCE [LARGE SCALE GENOMIC DNA]</scope>
    <source>
        <strain evidence="5 6">743A</strain>
    </source>
</reference>
<dbReference type="Gene3D" id="3.30.70.370">
    <property type="match status" value="2"/>
</dbReference>
<keyword evidence="2" id="KW-0235">DNA replication</keyword>
<dbReference type="Gene3D" id="1.10.150.20">
    <property type="entry name" value="5' to 3' exonuclease, C-terminal subdomain"/>
    <property type="match status" value="2"/>
</dbReference>
<proteinExistence type="predicted"/>
<dbReference type="SUPFAM" id="SSF53098">
    <property type="entry name" value="Ribonuclease H-like"/>
    <property type="match status" value="1"/>
</dbReference>
<dbReference type="EMBL" id="FOYZ01000015">
    <property type="protein sequence ID" value="SFS01587.1"/>
    <property type="molecule type" value="Genomic_DNA"/>
</dbReference>
<dbReference type="SMART" id="SM00482">
    <property type="entry name" value="POLAc"/>
    <property type="match status" value="1"/>
</dbReference>